<organism evidence="2 3">
    <name type="scientific">Stieleria marina</name>
    <dbReference type="NCBI Taxonomy" id="1930275"/>
    <lineage>
        <taxon>Bacteria</taxon>
        <taxon>Pseudomonadati</taxon>
        <taxon>Planctomycetota</taxon>
        <taxon>Planctomycetia</taxon>
        <taxon>Pirellulales</taxon>
        <taxon>Pirellulaceae</taxon>
        <taxon>Stieleria</taxon>
    </lineage>
</organism>
<protein>
    <submittedName>
        <fullName evidence="2">Uncharacterized protein</fullName>
    </submittedName>
</protein>
<keyword evidence="1" id="KW-1133">Transmembrane helix</keyword>
<evidence type="ECO:0000313" key="2">
    <source>
        <dbReference type="EMBL" id="QDT10984.1"/>
    </source>
</evidence>
<dbReference type="AlphaFoldDB" id="A0A517NV36"/>
<keyword evidence="1" id="KW-0812">Transmembrane</keyword>
<gene>
    <name evidence="2" type="ORF">K239x_29770</name>
</gene>
<keyword evidence="3" id="KW-1185">Reference proteome</keyword>
<feature type="transmembrane region" description="Helical" evidence="1">
    <location>
        <begin position="146"/>
        <end position="167"/>
    </location>
</feature>
<dbReference type="Proteomes" id="UP000319817">
    <property type="component" value="Chromosome"/>
</dbReference>
<keyword evidence="1" id="KW-0472">Membrane</keyword>
<evidence type="ECO:0000256" key="1">
    <source>
        <dbReference type="SAM" id="Phobius"/>
    </source>
</evidence>
<evidence type="ECO:0000313" key="3">
    <source>
        <dbReference type="Proteomes" id="UP000319817"/>
    </source>
</evidence>
<feature type="transmembrane region" description="Helical" evidence="1">
    <location>
        <begin position="99"/>
        <end position="121"/>
    </location>
</feature>
<sequence>MVPRQFRSRTDTGTFFSARSTPGLLYSLGSLLLHSRQALHRDLRAANHVVHRRTAYDSYKWKPQWPSSVTTDVPRAIFVVPSSANTATMNPKRWRLVRNLAFCAALVVTTIQLYFVVPIFLDLFNRLPAPNNPNPPAGDPSNESRLLTAMVLQTIGLPSWVIAFIGWRVGRRTDRTLDSE</sequence>
<dbReference type="EMBL" id="CP036526">
    <property type="protein sequence ID" value="QDT10984.1"/>
    <property type="molecule type" value="Genomic_DNA"/>
</dbReference>
<name>A0A517NV36_9BACT</name>
<accession>A0A517NV36</accession>
<reference evidence="2 3" key="1">
    <citation type="submission" date="2019-02" db="EMBL/GenBank/DDBJ databases">
        <title>Deep-cultivation of Planctomycetes and their phenomic and genomic characterization uncovers novel biology.</title>
        <authorList>
            <person name="Wiegand S."/>
            <person name="Jogler M."/>
            <person name="Boedeker C."/>
            <person name="Pinto D."/>
            <person name="Vollmers J."/>
            <person name="Rivas-Marin E."/>
            <person name="Kohn T."/>
            <person name="Peeters S.H."/>
            <person name="Heuer A."/>
            <person name="Rast P."/>
            <person name="Oberbeckmann S."/>
            <person name="Bunk B."/>
            <person name="Jeske O."/>
            <person name="Meyerdierks A."/>
            <person name="Storesund J.E."/>
            <person name="Kallscheuer N."/>
            <person name="Luecker S."/>
            <person name="Lage O.M."/>
            <person name="Pohl T."/>
            <person name="Merkel B.J."/>
            <person name="Hornburger P."/>
            <person name="Mueller R.-W."/>
            <person name="Bruemmer F."/>
            <person name="Labrenz M."/>
            <person name="Spormann A.M."/>
            <person name="Op den Camp H."/>
            <person name="Overmann J."/>
            <person name="Amann R."/>
            <person name="Jetten M.S.M."/>
            <person name="Mascher T."/>
            <person name="Medema M.H."/>
            <person name="Devos D.P."/>
            <person name="Kaster A.-K."/>
            <person name="Ovreas L."/>
            <person name="Rohde M."/>
            <person name="Galperin M.Y."/>
            <person name="Jogler C."/>
        </authorList>
    </citation>
    <scope>NUCLEOTIDE SEQUENCE [LARGE SCALE GENOMIC DNA]</scope>
    <source>
        <strain evidence="2 3">K23_9</strain>
    </source>
</reference>
<proteinExistence type="predicted"/>